<dbReference type="PROSITE" id="PS51257">
    <property type="entry name" value="PROKAR_LIPOPROTEIN"/>
    <property type="match status" value="1"/>
</dbReference>
<evidence type="ECO:0000313" key="4">
    <source>
        <dbReference type="EMBL" id="BAO30689.1"/>
    </source>
</evidence>
<dbReference type="EMBL" id="AP012547">
    <property type="protein sequence ID" value="BAO30689.1"/>
    <property type="molecule type" value="Genomic_DNA"/>
</dbReference>
<keyword evidence="4" id="KW-0449">Lipoprotein</keyword>
<dbReference type="AlphaFoldDB" id="W0SH69"/>
<sequence length="225" mass="23653">MTIRTDIGKTIRNLAALALCAPLLAGCFGTAAVGVGTGVLMLTDRRNPETFVSDEGMEIRAANRITEKYGDKVHVNVTSYNRMVLLTGEVPNEAAKADVEKLASGVPNVKSISNELAIAGPSSFGGRSNDSYITSKVKARFVDANKFSPNHVKVVTEAGVVFLLGMVTQTEANAAVEIARTTGGVQKVVRVFEIITPEQAKALDNTSPPAASAPAQDAKPTPAKK</sequence>
<proteinExistence type="predicted"/>
<dbReference type="PANTHER" id="PTHR34606">
    <property type="entry name" value="BON DOMAIN-CONTAINING PROTEIN"/>
    <property type="match status" value="1"/>
</dbReference>
<name>W0SH69_9PROT</name>
<dbReference type="PROSITE" id="PS50914">
    <property type="entry name" value="BON"/>
    <property type="match status" value="2"/>
</dbReference>
<dbReference type="STRING" id="1223802.SUTH_02910"/>
<feature type="region of interest" description="Disordered" evidence="2">
    <location>
        <begin position="200"/>
        <end position="225"/>
    </location>
</feature>
<keyword evidence="5" id="KW-1185">Reference proteome</keyword>
<evidence type="ECO:0000313" key="5">
    <source>
        <dbReference type="Proteomes" id="UP000031637"/>
    </source>
</evidence>
<dbReference type="HOGENOM" id="CLU_083606_1_1_4"/>
<feature type="domain" description="BON" evidence="3">
    <location>
        <begin position="129"/>
        <end position="196"/>
    </location>
</feature>
<dbReference type="InterPro" id="IPR007055">
    <property type="entry name" value="BON_dom"/>
</dbReference>
<dbReference type="PANTHER" id="PTHR34606:SF4">
    <property type="entry name" value="OUTER MEMBRANE LIPOPROTEIN DOLP"/>
    <property type="match status" value="1"/>
</dbReference>
<feature type="domain" description="BON" evidence="3">
    <location>
        <begin position="48"/>
        <end position="120"/>
    </location>
</feature>
<gene>
    <name evidence="4" type="ORF">SUTH_02910</name>
</gene>
<organism evidence="4 5">
    <name type="scientific">Sulfuritalea hydrogenivorans sk43H</name>
    <dbReference type="NCBI Taxonomy" id="1223802"/>
    <lineage>
        <taxon>Bacteria</taxon>
        <taxon>Pseudomonadati</taxon>
        <taxon>Pseudomonadota</taxon>
        <taxon>Betaproteobacteria</taxon>
        <taxon>Nitrosomonadales</taxon>
        <taxon>Sterolibacteriaceae</taxon>
        <taxon>Sulfuritalea</taxon>
    </lineage>
</organism>
<dbReference type="OrthoDB" id="5294487at2"/>
<evidence type="ECO:0000256" key="2">
    <source>
        <dbReference type="SAM" id="MobiDB-lite"/>
    </source>
</evidence>
<dbReference type="KEGG" id="shd:SUTH_02910"/>
<dbReference type="InterPro" id="IPR051686">
    <property type="entry name" value="Lipoprotein_DolP"/>
</dbReference>
<dbReference type="Pfam" id="PF04972">
    <property type="entry name" value="BON"/>
    <property type="match status" value="2"/>
</dbReference>
<protein>
    <submittedName>
        <fullName evidence="4">Putative periplasmic or secreted lipoprotein</fullName>
    </submittedName>
</protein>
<dbReference type="Gene3D" id="3.30.1340.30">
    <property type="match status" value="1"/>
</dbReference>
<evidence type="ECO:0000256" key="1">
    <source>
        <dbReference type="ARBA" id="ARBA00022729"/>
    </source>
</evidence>
<accession>W0SH69</accession>
<dbReference type="RefSeq" id="WP_070099350.1">
    <property type="nucleotide sequence ID" value="NZ_AP012547.1"/>
</dbReference>
<reference evidence="4 5" key="1">
    <citation type="journal article" date="2014" name="Syst. Appl. Microbiol.">
        <title>Complete genomes of freshwater sulfur oxidizers Sulfuricella denitrificans skB26 and Sulfuritalea hydrogenivorans sk43H: genetic insights into the sulfur oxidation pathway of betaproteobacteria.</title>
        <authorList>
            <person name="Watanabe T."/>
            <person name="Kojima H."/>
            <person name="Fukui M."/>
        </authorList>
    </citation>
    <scope>NUCLEOTIDE SEQUENCE [LARGE SCALE GENOMIC DNA]</scope>
    <source>
        <strain evidence="4">DSM22779</strain>
    </source>
</reference>
<evidence type="ECO:0000259" key="3">
    <source>
        <dbReference type="PROSITE" id="PS50914"/>
    </source>
</evidence>
<dbReference type="InterPro" id="IPR014004">
    <property type="entry name" value="Transpt-assoc_nodulatn_dom_bac"/>
</dbReference>
<keyword evidence="1" id="KW-0732">Signal</keyword>
<dbReference type="SMART" id="SM00749">
    <property type="entry name" value="BON"/>
    <property type="match status" value="2"/>
</dbReference>
<dbReference type="Proteomes" id="UP000031637">
    <property type="component" value="Chromosome"/>
</dbReference>